<feature type="region of interest" description="Disordered" evidence="1">
    <location>
        <begin position="349"/>
        <end position="386"/>
    </location>
</feature>
<feature type="region of interest" description="Disordered" evidence="1">
    <location>
        <begin position="92"/>
        <end position="332"/>
    </location>
</feature>
<sequence length="386" mass="43481">MDTVCQVSQKWTHVFQKRYLKYVEYEVMRLKEGSDFQPRSTRMSKVIELPRSQGDGQRQGKPRNSMDMYRPTAKEVLHGLLKFQSHQNHCNHSNHSGCNNTTQNTPLMREDSLESQSSQPGSPVLSQRVLSGQTTTANHLTSPDEKEEEEEEELPIVYSSGCLLPPTANPYDKSQKIKEANEQLEKSMRKEKKRKKKKQSREVHFNSVIKMEDDEVADSTPPLTQDESMANCNSKTSEEQTSKIDPTKNDQKIDLDCTPLRVSSAMPTGDPPASKKLELHRSVSSEPHFKTVSSETGSTKKGTPKTGSEDEDSDVCTGRTGQGSPKKVKAKTNREKVMEYLTYPFFRSTPKPRFEQGRCRPEPVGRSLSEPGPVDHMISSQSVLSS</sequence>
<feature type="compositionally biased region" description="Acidic residues" evidence="1">
    <location>
        <begin position="145"/>
        <end position="154"/>
    </location>
</feature>
<feature type="region of interest" description="Disordered" evidence="1">
    <location>
        <begin position="49"/>
        <end position="68"/>
    </location>
</feature>
<gene>
    <name evidence="2" type="ORF">BEMITA_LOCUS12445</name>
</gene>
<dbReference type="EMBL" id="OU963869">
    <property type="protein sequence ID" value="CAH0394108.1"/>
    <property type="molecule type" value="Genomic_DNA"/>
</dbReference>
<proteinExistence type="predicted"/>
<evidence type="ECO:0000256" key="1">
    <source>
        <dbReference type="SAM" id="MobiDB-lite"/>
    </source>
</evidence>
<feature type="compositionally biased region" description="Basic and acidic residues" evidence="1">
    <location>
        <begin position="173"/>
        <end position="188"/>
    </location>
</feature>
<evidence type="ECO:0000313" key="2">
    <source>
        <dbReference type="EMBL" id="CAH0394108.1"/>
    </source>
</evidence>
<feature type="compositionally biased region" description="Basic and acidic residues" evidence="1">
    <location>
        <begin position="352"/>
        <end position="363"/>
    </location>
</feature>
<evidence type="ECO:0000313" key="3">
    <source>
        <dbReference type="Proteomes" id="UP001152759"/>
    </source>
</evidence>
<dbReference type="KEGG" id="btab:109040933"/>
<feature type="compositionally biased region" description="Basic and acidic residues" evidence="1">
    <location>
        <begin position="273"/>
        <end position="289"/>
    </location>
</feature>
<feature type="compositionally biased region" description="Polar residues" evidence="1">
    <location>
        <begin position="221"/>
        <end position="235"/>
    </location>
</feature>
<feature type="compositionally biased region" description="Basic and acidic residues" evidence="1">
    <location>
        <begin position="236"/>
        <end position="255"/>
    </location>
</feature>
<dbReference type="AlphaFoldDB" id="A0A9P0ALF4"/>
<feature type="compositionally biased region" description="Polar residues" evidence="1">
    <location>
        <begin position="114"/>
        <end position="141"/>
    </location>
</feature>
<feature type="compositionally biased region" description="Low complexity" evidence="1">
    <location>
        <begin position="290"/>
        <end position="306"/>
    </location>
</feature>
<keyword evidence="3" id="KW-1185">Reference proteome</keyword>
<reference evidence="2" key="1">
    <citation type="submission" date="2021-12" db="EMBL/GenBank/DDBJ databases">
        <authorList>
            <person name="King R."/>
        </authorList>
    </citation>
    <scope>NUCLEOTIDE SEQUENCE</scope>
</reference>
<name>A0A9P0ALF4_BEMTA</name>
<protein>
    <submittedName>
        <fullName evidence="2">Uncharacterized protein</fullName>
    </submittedName>
</protein>
<feature type="compositionally biased region" description="Basic residues" evidence="1">
    <location>
        <begin position="189"/>
        <end position="199"/>
    </location>
</feature>
<organism evidence="2 3">
    <name type="scientific">Bemisia tabaci</name>
    <name type="common">Sweetpotato whitefly</name>
    <name type="synonym">Aleurodes tabaci</name>
    <dbReference type="NCBI Taxonomy" id="7038"/>
    <lineage>
        <taxon>Eukaryota</taxon>
        <taxon>Metazoa</taxon>
        <taxon>Ecdysozoa</taxon>
        <taxon>Arthropoda</taxon>
        <taxon>Hexapoda</taxon>
        <taxon>Insecta</taxon>
        <taxon>Pterygota</taxon>
        <taxon>Neoptera</taxon>
        <taxon>Paraneoptera</taxon>
        <taxon>Hemiptera</taxon>
        <taxon>Sternorrhyncha</taxon>
        <taxon>Aleyrodoidea</taxon>
        <taxon>Aleyrodidae</taxon>
        <taxon>Aleyrodinae</taxon>
        <taxon>Bemisia</taxon>
    </lineage>
</organism>
<dbReference type="Proteomes" id="UP001152759">
    <property type="component" value="Chromosome 8"/>
</dbReference>
<accession>A0A9P0ALF4</accession>